<dbReference type="EMBL" id="LCUC01000443">
    <property type="protein sequence ID" value="KKY30797.1"/>
    <property type="molecule type" value="Genomic_DNA"/>
</dbReference>
<dbReference type="AlphaFoldDB" id="A0A0G2F7V7"/>
<dbReference type="Proteomes" id="UP000034680">
    <property type="component" value="Unassembled WGS sequence"/>
</dbReference>
<dbReference type="STRING" id="1214573.A0A0G2F7V7"/>
<dbReference type="GO" id="GO:0008270">
    <property type="term" value="F:zinc ion binding"/>
    <property type="evidence" value="ECO:0007669"/>
    <property type="project" value="InterPro"/>
</dbReference>
<feature type="compositionally biased region" description="Polar residues" evidence="2">
    <location>
        <begin position="98"/>
        <end position="114"/>
    </location>
</feature>
<dbReference type="PANTHER" id="PTHR47784:SF5">
    <property type="entry name" value="STEROL UPTAKE CONTROL PROTEIN 2"/>
    <property type="match status" value="1"/>
</dbReference>
<feature type="compositionally biased region" description="Basic and acidic residues" evidence="2">
    <location>
        <begin position="87"/>
        <end position="97"/>
    </location>
</feature>
<feature type="region of interest" description="Disordered" evidence="2">
    <location>
        <begin position="87"/>
        <end position="174"/>
    </location>
</feature>
<name>A0A0G2F7V7_9PEZI</name>
<organism evidence="4 5">
    <name type="scientific">Diaporthe ampelina</name>
    <dbReference type="NCBI Taxonomy" id="1214573"/>
    <lineage>
        <taxon>Eukaryota</taxon>
        <taxon>Fungi</taxon>
        <taxon>Dikarya</taxon>
        <taxon>Ascomycota</taxon>
        <taxon>Pezizomycotina</taxon>
        <taxon>Sordariomycetes</taxon>
        <taxon>Sordariomycetidae</taxon>
        <taxon>Diaporthales</taxon>
        <taxon>Diaporthaceae</taxon>
        <taxon>Diaporthe</taxon>
    </lineage>
</organism>
<keyword evidence="5" id="KW-1185">Reference proteome</keyword>
<dbReference type="InterPro" id="IPR053157">
    <property type="entry name" value="Sterol_Uptake_Regulator"/>
</dbReference>
<comment type="caution">
    <text evidence="4">The sequence shown here is derived from an EMBL/GenBank/DDBJ whole genome shotgun (WGS) entry which is preliminary data.</text>
</comment>
<proteinExistence type="predicted"/>
<evidence type="ECO:0000313" key="5">
    <source>
        <dbReference type="Proteomes" id="UP000034680"/>
    </source>
</evidence>
<feature type="domain" description="Zn(2)-C6 fungal-type" evidence="3">
    <location>
        <begin position="53"/>
        <end position="77"/>
    </location>
</feature>
<feature type="compositionally biased region" description="Polar residues" evidence="2">
    <location>
        <begin position="130"/>
        <end position="154"/>
    </location>
</feature>
<dbReference type="Pfam" id="PF00172">
    <property type="entry name" value="Zn_clus"/>
    <property type="match status" value="1"/>
</dbReference>
<evidence type="ECO:0000256" key="1">
    <source>
        <dbReference type="ARBA" id="ARBA00023242"/>
    </source>
</evidence>
<dbReference type="GO" id="GO:0001228">
    <property type="term" value="F:DNA-binding transcription activator activity, RNA polymerase II-specific"/>
    <property type="evidence" value="ECO:0007669"/>
    <property type="project" value="TreeGrafter"/>
</dbReference>
<protein>
    <recommendedName>
        <fullName evidence="3">Zn(2)-C6 fungal-type domain-containing protein</fullName>
    </recommendedName>
</protein>
<accession>A0A0G2F7V7</accession>
<gene>
    <name evidence="4" type="ORF">UCDDA912_g09270</name>
</gene>
<dbReference type="PANTHER" id="PTHR47784">
    <property type="entry name" value="STEROL UPTAKE CONTROL PROTEIN 2"/>
    <property type="match status" value="1"/>
</dbReference>
<keyword evidence="1" id="KW-0539">Nucleus</keyword>
<evidence type="ECO:0000313" key="4">
    <source>
        <dbReference type="EMBL" id="KKY30797.1"/>
    </source>
</evidence>
<evidence type="ECO:0000256" key="2">
    <source>
        <dbReference type="SAM" id="MobiDB-lite"/>
    </source>
</evidence>
<reference evidence="4 5" key="2">
    <citation type="submission" date="2015-05" db="EMBL/GenBank/DDBJ databases">
        <authorList>
            <person name="Morales-Cruz A."/>
            <person name="Amrine K.C."/>
            <person name="Cantu D."/>
        </authorList>
    </citation>
    <scope>NUCLEOTIDE SEQUENCE [LARGE SCALE GENOMIC DNA]</scope>
    <source>
        <strain evidence="4">DA912</strain>
    </source>
</reference>
<dbReference type="InterPro" id="IPR001138">
    <property type="entry name" value="Zn2Cys6_DnaBD"/>
</dbReference>
<evidence type="ECO:0000259" key="3">
    <source>
        <dbReference type="Pfam" id="PF00172"/>
    </source>
</evidence>
<sequence length="502" mass="56637">MTHRVAPLELGAMSISPPGTARWTLLPTPSTCLDFFAPIHDPDLAETAQLTQSQCDEKRPCSACIRHDVKCSLLDNPPPAILYREQREQREQRERECSVTTSSASPEGSKSGFSATMDHRRSLPDLPDFNSVNSPFQSLSPPDPSAIQTPTATATFCPDPERHKTTTPPSADEDPFPYFDKFMLPIGGEREAAWIQDLELMHHYSVATSLTLPRAQDELHVWQVQVPKLAYKYPFLVHQILAVAAFHQAYLHPGQRSDHSLHASQHQNRSIEGMRGHLAAITSENCHALFMASSLLLVGAFASFANIRPNDSPLIEGQRPPTIEDMIDVFILDRGVASVLQSSEECIQAGYFRDLFHFQTHDKQNAFMPRLAEELRSLSAAIKAEPDVDNLVVILVDLEIRKLIDAIEKAVVTTDDAEMRVTTYWPITIAEDYIQLVRQRNEVALLVLMYYCCIMYRAEGKTWFVKGWGISVATDVERLISRRWREAIKWPLEQMGQYRSVV</sequence>
<dbReference type="OrthoDB" id="3546279at2759"/>
<reference evidence="4 5" key="1">
    <citation type="submission" date="2015-05" db="EMBL/GenBank/DDBJ databases">
        <title>Distinctive expansion of gene families associated with plant cell wall degradation and secondary metabolism in the genomes of grapevine trunk pathogens.</title>
        <authorList>
            <person name="Lawrence D.P."/>
            <person name="Travadon R."/>
            <person name="Rolshausen P.E."/>
            <person name="Baumgartner K."/>
        </authorList>
    </citation>
    <scope>NUCLEOTIDE SEQUENCE [LARGE SCALE GENOMIC DNA]</scope>
    <source>
        <strain evidence="4">DA912</strain>
    </source>
</reference>